<dbReference type="AlphaFoldDB" id="A0A2L2LLY4"/>
<comment type="similarity">
    <text evidence="2">Belongs to the methyl-accepting chemotaxis (MCP) protein family.</text>
</comment>
<accession>A0A2L2LLY4</accession>
<proteinExistence type="inferred from homology"/>
<evidence type="ECO:0000256" key="2">
    <source>
        <dbReference type="ARBA" id="ARBA00029447"/>
    </source>
</evidence>
<keyword evidence="3" id="KW-0614">Plasmid</keyword>
<sequence length="96" mass="10149">MVQEAGKALANISSQIVVISQHVEMIARASHDQSSALQEVNSTITQIDQMTHQNAAMVEETTAASMALAAEADTLTTLISHFQLKGNAKSVADRAA</sequence>
<dbReference type="GO" id="GO:0006935">
    <property type="term" value="P:chemotaxis"/>
    <property type="evidence" value="ECO:0007669"/>
    <property type="project" value="UniProtKB-KW"/>
</dbReference>
<organism evidence="3 4">
    <name type="scientific">Agrobacterium tumefaciens</name>
    <dbReference type="NCBI Taxonomy" id="358"/>
    <lineage>
        <taxon>Bacteria</taxon>
        <taxon>Pseudomonadati</taxon>
        <taxon>Pseudomonadota</taxon>
        <taxon>Alphaproteobacteria</taxon>
        <taxon>Hyphomicrobiales</taxon>
        <taxon>Rhizobiaceae</taxon>
        <taxon>Rhizobium/Agrobacterium group</taxon>
        <taxon>Agrobacterium</taxon>
        <taxon>Agrobacterium tumefaciens complex</taxon>
    </lineage>
</organism>
<dbReference type="InterPro" id="IPR051310">
    <property type="entry name" value="MCP_chemotaxis"/>
</dbReference>
<keyword evidence="1" id="KW-0145">Chemotaxis</keyword>
<evidence type="ECO:0000313" key="3">
    <source>
        <dbReference type="EMBL" id="AVH45248.1"/>
    </source>
</evidence>
<geneLocation type="plasmid" evidence="4">
    <name>pti1d1609</name>
</geneLocation>
<reference evidence="3 4" key="1">
    <citation type="submission" date="2018-02" db="EMBL/GenBank/DDBJ databases">
        <title>Complete genome sequence of Agrobacterium tumefaciens 1D1609.</title>
        <authorList>
            <person name="Cho S.-T."/>
            <person name="Haryono M."/>
            <person name="Chang H.-H."/>
            <person name="Santos M.N."/>
            <person name="Lai E.-M."/>
            <person name="Kuo C.-H."/>
        </authorList>
    </citation>
    <scope>NUCLEOTIDE SEQUENCE [LARGE SCALE GENOMIC DNA]</scope>
    <source>
        <strain evidence="3 4">1D1609</strain>
        <plasmid evidence="4">Plasmid pti1d1609</plasmid>
    </source>
</reference>
<dbReference type="PANTHER" id="PTHR43531:SF11">
    <property type="entry name" value="METHYL-ACCEPTING CHEMOTAXIS PROTEIN 3"/>
    <property type="match status" value="1"/>
</dbReference>
<dbReference type="EMBL" id="CP026926">
    <property type="protein sequence ID" value="AVH45248.1"/>
    <property type="molecule type" value="Genomic_DNA"/>
</dbReference>
<dbReference type="SUPFAM" id="SSF58104">
    <property type="entry name" value="Methyl-accepting chemotaxis protein (MCP) signaling domain"/>
    <property type="match status" value="1"/>
</dbReference>
<dbReference type="Gene3D" id="1.10.287.950">
    <property type="entry name" value="Methyl-accepting chemotaxis protein"/>
    <property type="match status" value="1"/>
</dbReference>
<gene>
    <name evidence="3" type="ORF">At1D1609_52150</name>
</gene>
<name>A0A2L2LLY4_AGRTU</name>
<evidence type="ECO:0000313" key="4">
    <source>
        <dbReference type="Proteomes" id="UP000237717"/>
    </source>
</evidence>
<dbReference type="Proteomes" id="UP000237717">
    <property type="component" value="Plasmid pTi1D1609"/>
</dbReference>
<protein>
    <submittedName>
        <fullName evidence="3">Chemotaxis protein</fullName>
    </submittedName>
</protein>
<dbReference type="PANTHER" id="PTHR43531">
    <property type="entry name" value="PROTEIN ICFG"/>
    <property type="match status" value="1"/>
</dbReference>
<evidence type="ECO:0000256" key="1">
    <source>
        <dbReference type="ARBA" id="ARBA00022500"/>
    </source>
</evidence>